<accession>A0A6L8SZD7</accession>
<proteinExistence type="predicted"/>
<protein>
    <submittedName>
        <fullName evidence="1">Uncharacterized protein</fullName>
    </submittedName>
</protein>
<evidence type="ECO:0000313" key="1">
    <source>
        <dbReference type="EMBL" id="MZL32233.1"/>
    </source>
</evidence>
<dbReference type="EMBL" id="WWVQ01000005">
    <property type="protein sequence ID" value="MZL32233.1"/>
    <property type="molecule type" value="Genomic_DNA"/>
</dbReference>
<dbReference type="RefSeq" id="WP_161233357.1">
    <property type="nucleotide sequence ID" value="NZ_WWVI01000022.1"/>
</dbReference>
<organism evidence="1 2">
    <name type="scientific">Blautia wexlerae</name>
    <dbReference type="NCBI Taxonomy" id="418240"/>
    <lineage>
        <taxon>Bacteria</taxon>
        <taxon>Bacillati</taxon>
        <taxon>Bacillota</taxon>
        <taxon>Clostridia</taxon>
        <taxon>Lachnospirales</taxon>
        <taxon>Lachnospiraceae</taxon>
        <taxon>Blautia</taxon>
    </lineage>
</organism>
<comment type="caution">
    <text evidence="1">The sequence shown here is derived from an EMBL/GenBank/DDBJ whole genome shotgun (WGS) entry which is preliminary data.</text>
</comment>
<name>A0A6L8SZD7_9FIRM</name>
<sequence>MDWRNRKYYLVTLPSSSYSHNACIKKLKEIRTVKISNPYDFDKDREYEYANCLIGFSNNVENSVLIILNSKWEYGYKAKYKEITKEMIGQ</sequence>
<gene>
    <name evidence="1" type="ORF">GT728_03235</name>
</gene>
<dbReference type="Proteomes" id="UP000477285">
    <property type="component" value="Unassembled WGS sequence"/>
</dbReference>
<reference evidence="1 2" key="1">
    <citation type="journal article" date="2019" name="Nat. Med.">
        <title>A library of human gut bacterial isolates paired with longitudinal multiomics data enables mechanistic microbiome research.</title>
        <authorList>
            <person name="Poyet M."/>
            <person name="Groussin M."/>
            <person name="Gibbons S.M."/>
            <person name="Avila-Pacheco J."/>
            <person name="Jiang X."/>
            <person name="Kearney S.M."/>
            <person name="Perrotta A.R."/>
            <person name="Berdy B."/>
            <person name="Zhao S."/>
            <person name="Lieberman T.D."/>
            <person name="Swanson P.K."/>
            <person name="Smith M."/>
            <person name="Roesemann S."/>
            <person name="Alexander J.E."/>
            <person name="Rich S.A."/>
            <person name="Livny J."/>
            <person name="Vlamakis H."/>
            <person name="Clish C."/>
            <person name="Bullock K."/>
            <person name="Deik A."/>
            <person name="Scott J."/>
            <person name="Pierce K.A."/>
            <person name="Xavier R.J."/>
            <person name="Alm E.J."/>
        </authorList>
    </citation>
    <scope>NUCLEOTIDE SEQUENCE [LARGE SCALE GENOMIC DNA]</scope>
    <source>
        <strain evidence="1 2">BIOML-A1</strain>
    </source>
</reference>
<dbReference type="AlphaFoldDB" id="A0A6L8SZD7"/>
<evidence type="ECO:0000313" key="2">
    <source>
        <dbReference type="Proteomes" id="UP000477285"/>
    </source>
</evidence>